<dbReference type="Proteomes" id="UP000246085">
    <property type="component" value="Chromosome BRAD3257"/>
</dbReference>
<dbReference type="RefSeq" id="WP_122405108.1">
    <property type="nucleotide sequence ID" value="NZ_LS398110.1"/>
</dbReference>
<protein>
    <submittedName>
        <fullName evidence="1">Uncharacterized protein</fullName>
    </submittedName>
</protein>
<sequence>MKLFWSWQADTPGPVARFFVRDTLLEAIDALRADKDLVEPIEREARDALHLDSDRQGVPGSPDLAATIFGKIEQSAVFVADVTLVGATGGARSSSIAMSPLNMATRITHSATNLS</sequence>
<name>A0A2U3Q8T4_9BRAD</name>
<dbReference type="EMBL" id="LS398110">
    <property type="protein sequence ID" value="SPP97824.1"/>
    <property type="molecule type" value="Genomic_DNA"/>
</dbReference>
<dbReference type="AlphaFoldDB" id="A0A2U3Q8T4"/>
<accession>A0A2U3Q8T4</accession>
<dbReference type="KEGG" id="bvz:BRAD3257_6963"/>
<proteinExistence type="predicted"/>
<reference evidence="1 2" key="1">
    <citation type="submission" date="2018-03" db="EMBL/GenBank/DDBJ databases">
        <authorList>
            <person name="Gully D."/>
        </authorList>
    </citation>
    <scope>NUCLEOTIDE SEQUENCE [LARGE SCALE GENOMIC DNA]</scope>
    <source>
        <strain evidence="1">ORS3257</strain>
    </source>
</reference>
<evidence type="ECO:0000313" key="2">
    <source>
        <dbReference type="Proteomes" id="UP000246085"/>
    </source>
</evidence>
<evidence type="ECO:0000313" key="1">
    <source>
        <dbReference type="EMBL" id="SPP97824.1"/>
    </source>
</evidence>
<organism evidence="1 2">
    <name type="scientific">Bradyrhizobium vignae</name>
    <dbReference type="NCBI Taxonomy" id="1549949"/>
    <lineage>
        <taxon>Bacteria</taxon>
        <taxon>Pseudomonadati</taxon>
        <taxon>Pseudomonadota</taxon>
        <taxon>Alphaproteobacteria</taxon>
        <taxon>Hyphomicrobiales</taxon>
        <taxon>Nitrobacteraceae</taxon>
        <taxon>Bradyrhizobium</taxon>
    </lineage>
</organism>
<gene>
    <name evidence="1" type="ORF">BRAD3257_6963</name>
</gene>